<reference evidence="16" key="3">
    <citation type="submission" date="2025-08" db="UniProtKB">
        <authorList>
            <consortium name="Ensembl"/>
        </authorList>
    </citation>
    <scope>IDENTIFICATION</scope>
</reference>
<dbReference type="GO" id="GO:0140318">
    <property type="term" value="F:protein transporter activity"/>
    <property type="evidence" value="ECO:0007669"/>
    <property type="project" value="Ensembl"/>
</dbReference>
<feature type="domain" description="AAA+ ATPase" evidence="15">
    <location>
        <begin position="599"/>
        <end position="749"/>
    </location>
</feature>
<name>K7FR59_PELSI</name>
<accession>K7FR59</accession>
<dbReference type="Gene3D" id="2.40.40.20">
    <property type="match status" value="1"/>
</dbReference>
<dbReference type="HOGENOM" id="CLU_000688_1_1_1"/>
<evidence type="ECO:0000313" key="17">
    <source>
        <dbReference type="Proteomes" id="UP000007267"/>
    </source>
</evidence>
<dbReference type="Gene3D" id="3.40.50.300">
    <property type="entry name" value="P-loop containing nucleotide triphosphate hydrolases"/>
    <property type="match status" value="2"/>
</dbReference>
<dbReference type="GO" id="GO:0044877">
    <property type="term" value="F:protein-containing complex binding"/>
    <property type="evidence" value="ECO:0007669"/>
    <property type="project" value="Ensembl"/>
</dbReference>
<feature type="coiled-coil region" evidence="13">
    <location>
        <begin position="1194"/>
        <end position="1221"/>
    </location>
</feature>
<reference evidence="16" key="4">
    <citation type="submission" date="2025-09" db="UniProtKB">
        <authorList>
            <consortium name="Ensembl"/>
        </authorList>
    </citation>
    <scope>IDENTIFICATION</scope>
</reference>
<dbReference type="Proteomes" id="UP000007267">
    <property type="component" value="Unassembled WGS sequence"/>
</dbReference>
<reference evidence="17" key="2">
    <citation type="journal article" date="2013" name="Nat. Genet.">
        <title>The draft genomes of soft-shell turtle and green sea turtle yield insights into the development and evolution of the turtle-specific body plan.</title>
        <authorList>
            <person name="Wang Z."/>
            <person name="Pascual-Anaya J."/>
            <person name="Zadissa A."/>
            <person name="Li W."/>
            <person name="Niimura Y."/>
            <person name="Huang Z."/>
            <person name="Li C."/>
            <person name="White S."/>
            <person name="Xiong Z."/>
            <person name="Fang D."/>
            <person name="Wang B."/>
            <person name="Ming Y."/>
            <person name="Chen Y."/>
            <person name="Zheng Y."/>
            <person name="Kuraku S."/>
            <person name="Pignatelli M."/>
            <person name="Herrero J."/>
            <person name="Beal K."/>
            <person name="Nozawa M."/>
            <person name="Li Q."/>
            <person name="Wang J."/>
            <person name="Zhang H."/>
            <person name="Yu L."/>
            <person name="Shigenobu S."/>
            <person name="Wang J."/>
            <person name="Liu J."/>
            <person name="Flicek P."/>
            <person name="Searle S."/>
            <person name="Wang J."/>
            <person name="Kuratani S."/>
            <person name="Yin Y."/>
            <person name="Aken B."/>
            <person name="Zhang G."/>
            <person name="Irie N."/>
        </authorList>
    </citation>
    <scope>NUCLEOTIDE SEQUENCE [LARGE SCALE GENOMIC DNA]</scope>
    <source>
        <strain evidence="17">Daiwa-1</strain>
    </source>
</reference>
<dbReference type="eggNOG" id="KOG0735">
    <property type="taxonomic scope" value="Eukaryota"/>
</dbReference>
<dbReference type="Gene3D" id="3.10.330.10">
    <property type="match status" value="1"/>
</dbReference>
<dbReference type="PANTHER" id="PTHR23077">
    <property type="entry name" value="AAA-FAMILY ATPASE"/>
    <property type="match status" value="1"/>
</dbReference>
<dbReference type="GO" id="GO:0005524">
    <property type="term" value="F:ATP binding"/>
    <property type="evidence" value="ECO:0007669"/>
    <property type="project" value="UniProtKB-KW"/>
</dbReference>
<dbReference type="PANTHER" id="PTHR23077:SF12">
    <property type="entry name" value="PEROXISOMAL ATPASE PEX1"/>
    <property type="match status" value="1"/>
</dbReference>
<evidence type="ECO:0000256" key="13">
    <source>
        <dbReference type="SAM" id="Coils"/>
    </source>
</evidence>
<evidence type="ECO:0000256" key="10">
    <source>
        <dbReference type="ARBA" id="ARBA00032509"/>
    </source>
</evidence>
<dbReference type="FunFam" id="1.10.8.60:FF:000060">
    <property type="entry name" value="peroxisome biogenesis factor 1"/>
    <property type="match status" value="1"/>
</dbReference>
<dbReference type="SUPFAM" id="SSF50692">
    <property type="entry name" value="ADC-like"/>
    <property type="match status" value="1"/>
</dbReference>
<dbReference type="InterPro" id="IPR015342">
    <property type="entry name" value="PEX1-N_C-lobe"/>
</dbReference>
<proteinExistence type="inferred from homology"/>
<dbReference type="EMBL" id="AGCU01028882">
    <property type="status" value="NOT_ANNOTATED_CDS"/>
    <property type="molecule type" value="Genomic_DNA"/>
</dbReference>
<evidence type="ECO:0000256" key="3">
    <source>
        <dbReference type="ARBA" id="ARBA00022448"/>
    </source>
</evidence>
<dbReference type="InterPro" id="IPR003959">
    <property type="entry name" value="ATPase_AAA_core"/>
</dbReference>
<sequence>MWGSGYPGGAGGAAVTVAFSGTRDCFLHLPPALASHLRLQQQGQAVKISLGYQPIFLSWMEIRHRNHHGENIAEINRHLAEKLGIAEGEQIFLEPCSQAVSCQQVEVEPLSADDWEILELHASSLERHLLDQIRIVFPKAIFPVWVEQHTHIYIQIGTLKPPAPYGRLEPHTQLLVCPKTRQLEEKATNLPSSKNDFLHERVIKSNMDQEEIIKQPFAKEPHLNAGVIEHCKPDSKEIYGSSVLPNVWNFIGSIFSRSPEQKQENSCGTSEIGVFKDELLNLIHMDSIFRVCQFQPPSVQSTSATYTYQKNAVHVFPWNLQFIDLDPNIKVTYGKISKLRSPRQRHQEAKQNLPFEKQNQMPSPEDRRQSGFNINQESSESYVVQIVWNGFEDLESAIKYNSVEAMHVGRVWIPDGLRKRMHIEMHATVRMKSLELVPKTPASLRLQPQRNLHKDISEDDIKSAFSSWLQDTTTVDVPWIMTDMHYIQLDVKEGMEEFVVSVVHPSPTEENKAENIFMLGPGLLQKTNIQVLIHPVSTKTDDASTQSTIHDTVQILPFCKLNSLGGVDKLGTSAFEHITHSLLGRPLSQKLATIAVGLRSGAILLTGAKGSGKSTLAKAICKEAFGRLDAHMEVIDCKTLRGKRLENIRKKVEEVFIEAAWRQPSILLMDDLDHIVGVPSTPEHENSPEAIQSYRLAHVLKDVIKEVISMGSLIALIATSQSEHTLHPSLVSVQGTHVFQCFKHIQPPDQEQRCELLRAIIENKLSSNINRFCDLDLQHIAKETEGFIARDFTMLVDRAIHSCVSNKEACKKEELNLSTLDFQKVLKDFIPSSLRNINLHKPKDLGWDRIGGLKDVQQILMDTIQLPAKYPGLFANLPIRQRTGILLYGAPGTGKTLLAGVVARESGMNFISIKGPELLSKYIGASEQAIRDVFNRAQAAKPCIVFFDEFDSIAPRRGHDNTGVTDRVVNQLLTQLDGVEGLQGVYVLAATSRPDLIDPALLRPGRLDKCLYCPPPDQTSRFEILKALSHSLPLANDVDFQLLAAKTEHFTGADLKALLYNAQLEAIHASLGSSLPQDIGSSSDSDLSLSSMVFLNHSSGSDDSAGDVEGGLEQSLISLEMSELFPEDSRSNIYRLYFGSSYESELGNGTPSELSSQCLSGPNSITHDLTGITLRDIVSSQPSVLRTASQEGFQELNQEQIEQLRAEINAIKANYRSKNGEDVAPNQSGLPKKTLIISQSHLMTALADTRPSISQDDWKNLVELYENFQHPKKRKGQNAIFRPGQKQTHQFMNLKLKHRFVPVPLYGGKMVNKMVIFVVCPDGLV</sequence>
<protein>
    <recommendedName>
        <fullName evidence="11">Peroxisomal ATPase PEX1</fullName>
    </recommendedName>
    <alternativeName>
        <fullName evidence="10">Peroxin-1</fullName>
    </alternativeName>
</protein>
<keyword evidence="3" id="KW-0813">Transport</keyword>
<organism evidence="16 17">
    <name type="scientific">Pelodiscus sinensis</name>
    <name type="common">Chinese softshell turtle</name>
    <name type="synonym">Trionyx sinensis</name>
    <dbReference type="NCBI Taxonomy" id="13735"/>
    <lineage>
        <taxon>Eukaryota</taxon>
        <taxon>Metazoa</taxon>
        <taxon>Chordata</taxon>
        <taxon>Craniata</taxon>
        <taxon>Vertebrata</taxon>
        <taxon>Euteleostomi</taxon>
        <taxon>Archelosauria</taxon>
        <taxon>Testudinata</taxon>
        <taxon>Testudines</taxon>
        <taxon>Cryptodira</taxon>
        <taxon>Trionychia</taxon>
        <taxon>Trionychidae</taxon>
        <taxon>Pelodiscus</taxon>
    </lineage>
</organism>
<evidence type="ECO:0000256" key="5">
    <source>
        <dbReference type="ARBA" id="ARBA00022741"/>
    </source>
</evidence>
<comment type="similarity">
    <text evidence="2">Belongs to the AAA ATPase family.</text>
</comment>
<dbReference type="InterPro" id="IPR029067">
    <property type="entry name" value="CDC48_domain_2-like_sf"/>
</dbReference>
<dbReference type="FunFam" id="3.40.50.300:FF:001852">
    <property type="entry name" value="Peroxisomal biogenesis factor 1"/>
    <property type="match status" value="1"/>
</dbReference>
<dbReference type="GO" id="GO:0043335">
    <property type="term" value="P:protein unfolding"/>
    <property type="evidence" value="ECO:0007669"/>
    <property type="project" value="Ensembl"/>
</dbReference>
<keyword evidence="8" id="KW-0653">Protein transport</keyword>
<dbReference type="Pfam" id="PF00004">
    <property type="entry name" value="AAA"/>
    <property type="match status" value="2"/>
</dbReference>
<dbReference type="SUPFAM" id="SSF52540">
    <property type="entry name" value="P-loop containing nucleoside triphosphate hydrolases"/>
    <property type="match status" value="2"/>
</dbReference>
<dbReference type="Ensembl" id="ENSPSIT00000010572.1">
    <property type="protein sequence ID" value="ENSPSIP00000010519.1"/>
    <property type="gene ID" value="ENSPSIG00000009543.1"/>
</dbReference>
<dbReference type="Gene3D" id="1.10.8.60">
    <property type="match status" value="2"/>
</dbReference>
<dbReference type="InterPro" id="IPR050168">
    <property type="entry name" value="AAA_ATPase_domain"/>
</dbReference>
<keyword evidence="9" id="KW-0472">Membrane</keyword>
<dbReference type="InterPro" id="IPR009010">
    <property type="entry name" value="Asp_de-COase-like_dom_sf"/>
</dbReference>
<dbReference type="EMBL" id="AGCU01028880">
    <property type="status" value="NOT_ANNOTATED_CDS"/>
    <property type="molecule type" value="Genomic_DNA"/>
</dbReference>
<dbReference type="GO" id="GO:0140036">
    <property type="term" value="F:ubiquitin-modified protein reader activity"/>
    <property type="evidence" value="ECO:0007669"/>
    <property type="project" value="Ensembl"/>
</dbReference>
<gene>
    <name evidence="16" type="primary">PEX1</name>
</gene>
<evidence type="ECO:0000256" key="4">
    <source>
        <dbReference type="ARBA" id="ARBA00022593"/>
    </source>
</evidence>
<dbReference type="Pfam" id="PF17862">
    <property type="entry name" value="AAA_lid_3"/>
    <property type="match status" value="1"/>
</dbReference>
<dbReference type="SMART" id="SM00382">
    <property type="entry name" value="AAA"/>
    <property type="match status" value="2"/>
</dbReference>
<keyword evidence="7" id="KW-0067">ATP-binding</keyword>
<dbReference type="GO" id="GO:0016562">
    <property type="term" value="P:protein import into peroxisome matrix, receptor recycling"/>
    <property type="evidence" value="ECO:0007669"/>
    <property type="project" value="Ensembl"/>
</dbReference>
<dbReference type="Pfam" id="PF09262">
    <property type="entry name" value="PEX-1N"/>
    <property type="match status" value="1"/>
</dbReference>
<evidence type="ECO:0000256" key="2">
    <source>
        <dbReference type="ARBA" id="ARBA00006914"/>
    </source>
</evidence>
<dbReference type="GeneTree" id="ENSGT00550000075032"/>
<dbReference type="GO" id="GO:0006625">
    <property type="term" value="P:protein targeting to peroxisome"/>
    <property type="evidence" value="ECO:0007669"/>
    <property type="project" value="Ensembl"/>
</dbReference>
<dbReference type="GO" id="GO:0005829">
    <property type="term" value="C:cytosol"/>
    <property type="evidence" value="ECO:0007669"/>
    <property type="project" value="Ensembl"/>
</dbReference>
<dbReference type="Pfam" id="PF09263">
    <property type="entry name" value="PEX-2N"/>
    <property type="match status" value="1"/>
</dbReference>
<dbReference type="InterPro" id="IPR003593">
    <property type="entry name" value="AAA+_ATPase"/>
</dbReference>
<evidence type="ECO:0000256" key="14">
    <source>
        <dbReference type="SAM" id="MobiDB-lite"/>
    </source>
</evidence>
<keyword evidence="6" id="KW-0378">Hydrolase</keyword>
<dbReference type="InterPro" id="IPR003960">
    <property type="entry name" value="ATPase_AAA_CS"/>
</dbReference>
<evidence type="ECO:0000256" key="8">
    <source>
        <dbReference type="ARBA" id="ARBA00022927"/>
    </source>
</evidence>
<keyword evidence="4" id="KW-0962">Peroxisome biogenesis</keyword>
<evidence type="ECO:0000259" key="15">
    <source>
        <dbReference type="SMART" id="SM00382"/>
    </source>
</evidence>
<dbReference type="GO" id="GO:0005778">
    <property type="term" value="C:peroxisomal membrane"/>
    <property type="evidence" value="ECO:0007669"/>
    <property type="project" value="Ensembl"/>
</dbReference>
<dbReference type="SUPFAM" id="SSF54585">
    <property type="entry name" value="Cdc48 domain 2-like"/>
    <property type="match status" value="1"/>
</dbReference>
<feature type="domain" description="AAA+ ATPase" evidence="15">
    <location>
        <begin position="881"/>
        <end position="1017"/>
    </location>
</feature>
<dbReference type="GO" id="GO:0060152">
    <property type="term" value="P:microtubule-based peroxisome localization"/>
    <property type="evidence" value="ECO:0007669"/>
    <property type="project" value="Ensembl"/>
</dbReference>
<keyword evidence="5" id="KW-0547">Nucleotide-binding</keyword>
<dbReference type="FunFam" id="3.40.50.300:FF:000966">
    <property type="entry name" value="Peroxisomal biogenesis factor 1"/>
    <property type="match status" value="1"/>
</dbReference>
<dbReference type="CDD" id="cd19526">
    <property type="entry name" value="RecA-like_PEX1_r2"/>
    <property type="match status" value="1"/>
</dbReference>
<dbReference type="OMA" id="QGFVNIQ"/>
<dbReference type="EMBL" id="AGCU01028879">
    <property type="status" value="NOT_ANNOTATED_CDS"/>
    <property type="molecule type" value="Genomic_DNA"/>
</dbReference>
<dbReference type="FunFam" id="1.10.8.60:FF:000067">
    <property type="entry name" value="Peroxisomal biogenesis factor 1"/>
    <property type="match status" value="1"/>
</dbReference>
<feature type="region of interest" description="Disordered" evidence="14">
    <location>
        <begin position="340"/>
        <end position="371"/>
    </location>
</feature>
<keyword evidence="17" id="KW-1185">Reference proteome</keyword>
<dbReference type="InterPro" id="IPR015343">
    <property type="entry name" value="PEX1-N-lobe"/>
</dbReference>
<comment type="catalytic activity">
    <reaction evidence="12">
        <text>ATP + H2O = ADP + phosphate + H(+)</text>
        <dbReference type="Rhea" id="RHEA:13065"/>
        <dbReference type="ChEBI" id="CHEBI:15377"/>
        <dbReference type="ChEBI" id="CHEBI:15378"/>
        <dbReference type="ChEBI" id="CHEBI:30616"/>
        <dbReference type="ChEBI" id="CHEBI:43474"/>
        <dbReference type="ChEBI" id="CHEBI:456216"/>
    </reaction>
    <physiologicalReaction direction="left-to-right" evidence="12">
        <dbReference type="Rhea" id="RHEA:13066"/>
    </physiologicalReaction>
</comment>
<dbReference type="EMBL" id="AGCU01028881">
    <property type="status" value="NOT_ANNOTATED_CDS"/>
    <property type="molecule type" value="Genomic_DNA"/>
</dbReference>
<evidence type="ECO:0000256" key="1">
    <source>
        <dbReference type="ARBA" id="ARBA00004370"/>
    </source>
</evidence>
<reference evidence="17" key="1">
    <citation type="submission" date="2011-10" db="EMBL/GenBank/DDBJ databases">
        <authorList>
            <consortium name="Soft-shell Turtle Genome Consortium"/>
        </authorList>
    </citation>
    <scope>NUCLEOTIDE SEQUENCE [LARGE SCALE GENOMIC DNA]</scope>
    <source>
        <strain evidence="17">Daiwa-1</strain>
    </source>
</reference>
<dbReference type="InterPro" id="IPR027417">
    <property type="entry name" value="P-loop_NTPase"/>
</dbReference>
<evidence type="ECO:0000256" key="7">
    <source>
        <dbReference type="ARBA" id="ARBA00022840"/>
    </source>
</evidence>
<keyword evidence="13" id="KW-0175">Coiled coil</keyword>
<dbReference type="InterPro" id="IPR041569">
    <property type="entry name" value="AAA_lid_3"/>
</dbReference>
<evidence type="ECO:0000256" key="11">
    <source>
        <dbReference type="ARBA" id="ARBA00034532"/>
    </source>
</evidence>
<evidence type="ECO:0000256" key="6">
    <source>
        <dbReference type="ARBA" id="ARBA00022801"/>
    </source>
</evidence>
<dbReference type="FunFam" id="3.10.330.10:FF:000004">
    <property type="entry name" value="Peroxisome biogenesis factor 1"/>
    <property type="match status" value="1"/>
</dbReference>
<comment type="subcellular location">
    <subcellularLocation>
        <location evidence="1">Membrane</location>
    </subcellularLocation>
</comment>
<evidence type="ECO:0000313" key="16">
    <source>
        <dbReference type="Ensembl" id="ENSPSIP00000010519.1"/>
    </source>
</evidence>
<evidence type="ECO:0000256" key="12">
    <source>
        <dbReference type="ARBA" id="ARBA00048778"/>
    </source>
</evidence>
<dbReference type="GO" id="GO:0016887">
    <property type="term" value="F:ATP hydrolysis activity"/>
    <property type="evidence" value="ECO:0007669"/>
    <property type="project" value="Ensembl"/>
</dbReference>
<dbReference type="PROSITE" id="PS00674">
    <property type="entry name" value="AAA"/>
    <property type="match status" value="1"/>
</dbReference>
<evidence type="ECO:0000256" key="9">
    <source>
        <dbReference type="ARBA" id="ARBA00023136"/>
    </source>
</evidence>
<dbReference type="STRING" id="13735.ENSPSIP00000010519"/>